<accession>A0ABD3KWX0</accession>
<keyword evidence="3" id="KW-1185">Reference proteome</keyword>
<gene>
    <name evidence="2" type="ORF">ACJRO7_021556</name>
</gene>
<dbReference type="EMBL" id="JBJKBG010000005">
    <property type="protein sequence ID" value="KAL3740295.1"/>
    <property type="molecule type" value="Genomic_DNA"/>
</dbReference>
<name>A0ABD3KWX0_EUCGL</name>
<dbReference type="AlphaFoldDB" id="A0ABD3KWX0"/>
<dbReference type="Proteomes" id="UP001634007">
    <property type="component" value="Unassembled WGS sequence"/>
</dbReference>
<organism evidence="2 3">
    <name type="scientific">Eucalyptus globulus</name>
    <name type="common">Tasmanian blue gum</name>
    <dbReference type="NCBI Taxonomy" id="34317"/>
    <lineage>
        <taxon>Eukaryota</taxon>
        <taxon>Viridiplantae</taxon>
        <taxon>Streptophyta</taxon>
        <taxon>Embryophyta</taxon>
        <taxon>Tracheophyta</taxon>
        <taxon>Spermatophyta</taxon>
        <taxon>Magnoliopsida</taxon>
        <taxon>eudicotyledons</taxon>
        <taxon>Gunneridae</taxon>
        <taxon>Pentapetalae</taxon>
        <taxon>rosids</taxon>
        <taxon>malvids</taxon>
        <taxon>Myrtales</taxon>
        <taxon>Myrtaceae</taxon>
        <taxon>Myrtoideae</taxon>
        <taxon>Eucalypteae</taxon>
        <taxon>Eucalyptus</taxon>
    </lineage>
</organism>
<evidence type="ECO:0000256" key="1">
    <source>
        <dbReference type="SAM" id="MobiDB-lite"/>
    </source>
</evidence>
<protein>
    <submittedName>
        <fullName evidence="2">Uncharacterized protein</fullName>
    </submittedName>
</protein>
<feature type="non-terminal residue" evidence="2">
    <location>
        <position position="77"/>
    </location>
</feature>
<reference evidence="2 3" key="1">
    <citation type="submission" date="2024-11" db="EMBL/GenBank/DDBJ databases">
        <title>Chromosome-level genome assembly of Eucalyptus globulus Labill. provides insights into its genome evolution.</title>
        <authorList>
            <person name="Li X."/>
        </authorList>
    </citation>
    <scope>NUCLEOTIDE SEQUENCE [LARGE SCALE GENOMIC DNA]</scope>
    <source>
        <strain evidence="2">CL2024</strain>
        <tissue evidence="2">Fresh tender leaves</tissue>
    </source>
</reference>
<proteinExistence type="predicted"/>
<feature type="region of interest" description="Disordered" evidence="1">
    <location>
        <begin position="55"/>
        <end position="77"/>
    </location>
</feature>
<evidence type="ECO:0000313" key="3">
    <source>
        <dbReference type="Proteomes" id="UP001634007"/>
    </source>
</evidence>
<evidence type="ECO:0000313" key="2">
    <source>
        <dbReference type="EMBL" id="KAL3740295.1"/>
    </source>
</evidence>
<comment type="caution">
    <text evidence="2">The sequence shown here is derived from an EMBL/GenBank/DDBJ whole genome shotgun (WGS) entry which is preliminary data.</text>
</comment>
<sequence>MPPLSLASQVVLKVPPKSSASTVEDAGLPTQLQSLNYQNAMGNQIDSLIQVVPSANENGQPFGQQDGSPSSFLALST</sequence>